<evidence type="ECO:0000313" key="15">
    <source>
        <dbReference type="Proteomes" id="UP001379533"/>
    </source>
</evidence>
<dbReference type="SMART" id="SM00304">
    <property type="entry name" value="HAMP"/>
    <property type="match status" value="1"/>
</dbReference>
<dbReference type="CDD" id="cd06225">
    <property type="entry name" value="HAMP"/>
    <property type="match status" value="1"/>
</dbReference>
<dbReference type="PANTHER" id="PTHR45436">
    <property type="entry name" value="SENSOR HISTIDINE KINASE YKOH"/>
    <property type="match status" value="1"/>
</dbReference>
<dbReference type="Pfam" id="PF00672">
    <property type="entry name" value="HAMP"/>
    <property type="match status" value="1"/>
</dbReference>
<proteinExistence type="predicted"/>
<feature type="transmembrane region" description="Helical" evidence="11">
    <location>
        <begin position="6"/>
        <end position="26"/>
    </location>
</feature>
<keyword evidence="7 14" id="KW-0418">Kinase</keyword>
<evidence type="ECO:0000259" key="12">
    <source>
        <dbReference type="PROSITE" id="PS50109"/>
    </source>
</evidence>
<dbReference type="InterPro" id="IPR005467">
    <property type="entry name" value="His_kinase_dom"/>
</dbReference>
<protein>
    <recommendedName>
        <fullName evidence="3">histidine kinase</fullName>
        <ecNumber evidence="3">2.7.13.3</ecNumber>
    </recommendedName>
</protein>
<dbReference type="PROSITE" id="PS50109">
    <property type="entry name" value="HIS_KIN"/>
    <property type="match status" value="1"/>
</dbReference>
<keyword evidence="8 11" id="KW-1133">Transmembrane helix</keyword>
<dbReference type="Pfam" id="PF02518">
    <property type="entry name" value="HATPase_c"/>
    <property type="match status" value="1"/>
</dbReference>
<evidence type="ECO:0000256" key="1">
    <source>
        <dbReference type="ARBA" id="ARBA00000085"/>
    </source>
</evidence>
<evidence type="ECO:0000256" key="6">
    <source>
        <dbReference type="ARBA" id="ARBA00022692"/>
    </source>
</evidence>
<feature type="region of interest" description="Disordered" evidence="10">
    <location>
        <begin position="45"/>
        <end position="103"/>
    </location>
</feature>
<reference evidence="14 15" key="1">
    <citation type="submission" date="2021-12" db="EMBL/GenBank/DDBJ databases">
        <title>Discovery of the Pendulisporaceae a myxobacterial family with distinct sporulation behavior and unique specialized metabolism.</title>
        <authorList>
            <person name="Garcia R."/>
            <person name="Popoff A."/>
            <person name="Bader C.D."/>
            <person name="Loehr J."/>
            <person name="Walesch S."/>
            <person name="Walt C."/>
            <person name="Boldt J."/>
            <person name="Bunk B."/>
            <person name="Haeckl F.J.F.P.J."/>
            <person name="Gunesch A.P."/>
            <person name="Birkelbach J."/>
            <person name="Nuebel U."/>
            <person name="Pietschmann T."/>
            <person name="Bach T."/>
            <person name="Mueller R."/>
        </authorList>
    </citation>
    <scope>NUCLEOTIDE SEQUENCE [LARGE SCALE GENOMIC DNA]</scope>
    <source>
        <strain evidence="14 15">MSr12523</strain>
    </source>
</reference>
<keyword evidence="5" id="KW-0808">Transferase</keyword>
<name>A0ABZ2KNB3_9BACT</name>
<feature type="compositionally biased region" description="Basic and acidic residues" evidence="10">
    <location>
        <begin position="45"/>
        <end position="56"/>
    </location>
</feature>
<evidence type="ECO:0000256" key="7">
    <source>
        <dbReference type="ARBA" id="ARBA00022777"/>
    </source>
</evidence>
<evidence type="ECO:0000256" key="3">
    <source>
        <dbReference type="ARBA" id="ARBA00012438"/>
    </source>
</evidence>
<evidence type="ECO:0000259" key="13">
    <source>
        <dbReference type="PROSITE" id="PS50885"/>
    </source>
</evidence>
<keyword evidence="6 11" id="KW-0812">Transmembrane</keyword>
<dbReference type="Gene3D" id="1.10.287.130">
    <property type="match status" value="1"/>
</dbReference>
<dbReference type="SUPFAM" id="SSF47384">
    <property type="entry name" value="Homodimeric domain of signal transducing histidine kinase"/>
    <property type="match status" value="1"/>
</dbReference>
<sequence length="478" mass="51258">MTSLRIRVAVATILVTIPVGLLLLWYDAARQHEVAERLLAGHVESRMATERDRCEAAPESFGGELPGGPPRHLGPPPPGPPPPGAPPPPPHGPPPPPPRPRARPAVIFAYDTELRSRNPKAPAIPESLVRAIRDASVAVAPTRFLSTDVEVLVAMPWRTGPCAYMFGRGSTDPGWGVLPESNLWLLPTVAVFAAMLLALGPVVRRIQKLTEAVQASAKSAYASAITEDGRDEIGELARAFNAAGVEIRARERALRDFLANTTHDVMIPLTVLQGHLASLRENGARGEPLDARILVSAMAEAHYMASLVHNLSAVARLEAAEAPTVKDTVDLTALVQRVVARHRPIARELGVALESSVPGDAVHVLGDVTLLEQAASNVTYNAIRYNRKGGHVAVILERTRGDGFSLRVIDDGPGIPEAQRSRLAERGVRGDEARTRAPDGQGLGLHIAYRAVRLHGFELTLEDSEYGGLEVKMQGTTS</sequence>
<dbReference type="InterPro" id="IPR003660">
    <property type="entry name" value="HAMP_dom"/>
</dbReference>
<dbReference type="Gene3D" id="6.10.340.10">
    <property type="match status" value="1"/>
</dbReference>
<dbReference type="InterPro" id="IPR003661">
    <property type="entry name" value="HisK_dim/P_dom"/>
</dbReference>
<dbReference type="CDD" id="cd00082">
    <property type="entry name" value="HisKA"/>
    <property type="match status" value="1"/>
</dbReference>
<dbReference type="SUPFAM" id="SSF55874">
    <property type="entry name" value="ATPase domain of HSP90 chaperone/DNA topoisomerase II/histidine kinase"/>
    <property type="match status" value="1"/>
</dbReference>
<evidence type="ECO:0000256" key="9">
    <source>
        <dbReference type="ARBA" id="ARBA00023012"/>
    </source>
</evidence>
<dbReference type="Gene3D" id="3.30.565.10">
    <property type="entry name" value="Histidine kinase-like ATPase, C-terminal domain"/>
    <property type="match status" value="1"/>
</dbReference>
<evidence type="ECO:0000256" key="2">
    <source>
        <dbReference type="ARBA" id="ARBA00004370"/>
    </source>
</evidence>
<dbReference type="InterPro" id="IPR036097">
    <property type="entry name" value="HisK_dim/P_sf"/>
</dbReference>
<dbReference type="InterPro" id="IPR050428">
    <property type="entry name" value="TCS_sensor_his_kinase"/>
</dbReference>
<dbReference type="EC" id="2.7.13.3" evidence="3"/>
<evidence type="ECO:0000313" key="14">
    <source>
        <dbReference type="EMBL" id="WXB00156.1"/>
    </source>
</evidence>
<dbReference type="SMART" id="SM00387">
    <property type="entry name" value="HATPase_c"/>
    <property type="match status" value="1"/>
</dbReference>
<organism evidence="14 15">
    <name type="scientific">Pendulispora brunnea</name>
    <dbReference type="NCBI Taxonomy" id="2905690"/>
    <lineage>
        <taxon>Bacteria</taxon>
        <taxon>Pseudomonadati</taxon>
        <taxon>Myxococcota</taxon>
        <taxon>Myxococcia</taxon>
        <taxon>Myxococcales</taxon>
        <taxon>Sorangiineae</taxon>
        <taxon>Pendulisporaceae</taxon>
        <taxon>Pendulispora</taxon>
    </lineage>
</organism>
<feature type="domain" description="HAMP" evidence="13">
    <location>
        <begin position="200"/>
        <end position="252"/>
    </location>
</feature>
<feature type="compositionally biased region" description="Pro residues" evidence="10">
    <location>
        <begin position="67"/>
        <end position="99"/>
    </location>
</feature>
<dbReference type="PANTHER" id="PTHR45436:SF5">
    <property type="entry name" value="SENSOR HISTIDINE KINASE TRCS"/>
    <property type="match status" value="1"/>
</dbReference>
<dbReference type="Proteomes" id="UP001379533">
    <property type="component" value="Chromosome"/>
</dbReference>
<dbReference type="SMART" id="SM00388">
    <property type="entry name" value="HisKA"/>
    <property type="match status" value="1"/>
</dbReference>
<keyword evidence="15" id="KW-1185">Reference proteome</keyword>
<dbReference type="InterPro" id="IPR003594">
    <property type="entry name" value="HATPase_dom"/>
</dbReference>
<accession>A0ABZ2KNB3</accession>
<feature type="domain" description="Histidine kinase" evidence="12">
    <location>
        <begin position="260"/>
        <end position="478"/>
    </location>
</feature>
<dbReference type="GO" id="GO:0016301">
    <property type="term" value="F:kinase activity"/>
    <property type="evidence" value="ECO:0007669"/>
    <property type="project" value="UniProtKB-KW"/>
</dbReference>
<dbReference type="CDD" id="cd00075">
    <property type="entry name" value="HATPase"/>
    <property type="match status" value="1"/>
</dbReference>
<keyword evidence="4" id="KW-0597">Phosphoprotein</keyword>
<comment type="subcellular location">
    <subcellularLocation>
        <location evidence="2">Membrane</location>
    </subcellularLocation>
</comment>
<evidence type="ECO:0000256" key="5">
    <source>
        <dbReference type="ARBA" id="ARBA00022679"/>
    </source>
</evidence>
<keyword evidence="11" id="KW-0472">Membrane</keyword>
<comment type="catalytic activity">
    <reaction evidence="1">
        <text>ATP + protein L-histidine = ADP + protein N-phospho-L-histidine.</text>
        <dbReference type="EC" id="2.7.13.3"/>
    </reaction>
</comment>
<dbReference type="EMBL" id="CP089982">
    <property type="protein sequence ID" value="WXB00156.1"/>
    <property type="molecule type" value="Genomic_DNA"/>
</dbReference>
<keyword evidence="9" id="KW-0902">Two-component regulatory system</keyword>
<dbReference type="PROSITE" id="PS50885">
    <property type="entry name" value="HAMP"/>
    <property type="match status" value="1"/>
</dbReference>
<dbReference type="SUPFAM" id="SSF158472">
    <property type="entry name" value="HAMP domain-like"/>
    <property type="match status" value="1"/>
</dbReference>
<dbReference type="Pfam" id="PF00512">
    <property type="entry name" value="HisKA"/>
    <property type="match status" value="1"/>
</dbReference>
<evidence type="ECO:0000256" key="11">
    <source>
        <dbReference type="SAM" id="Phobius"/>
    </source>
</evidence>
<evidence type="ECO:0000256" key="10">
    <source>
        <dbReference type="SAM" id="MobiDB-lite"/>
    </source>
</evidence>
<evidence type="ECO:0000256" key="4">
    <source>
        <dbReference type="ARBA" id="ARBA00022553"/>
    </source>
</evidence>
<dbReference type="InterPro" id="IPR036890">
    <property type="entry name" value="HATPase_C_sf"/>
</dbReference>
<evidence type="ECO:0000256" key="8">
    <source>
        <dbReference type="ARBA" id="ARBA00022989"/>
    </source>
</evidence>
<gene>
    <name evidence="14" type="ORF">LZC95_25490</name>
</gene>
<dbReference type="RefSeq" id="WP_394850798.1">
    <property type="nucleotide sequence ID" value="NZ_CP089982.1"/>
</dbReference>